<evidence type="ECO:0000313" key="2">
    <source>
        <dbReference type="Proteomes" id="UP000499080"/>
    </source>
</evidence>
<evidence type="ECO:0000313" key="1">
    <source>
        <dbReference type="EMBL" id="GBL79525.1"/>
    </source>
</evidence>
<name>A0A4Y2AK11_ARAVE</name>
<comment type="caution">
    <text evidence="1">The sequence shown here is derived from an EMBL/GenBank/DDBJ whole genome shotgun (WGS) entry which is preliminary data.</text>
</comment>
<reference evidence="1 2" key="1">
    <citation type="journal article" date="2019" name="Sci. Rep.">
        <title>Orb-weaving spider Araneus ventricosus genome elucidates the spidroin gene catalogue.</title>
        <authorList>
            <person name="Kono N."/>
            <person name="Nakamura H."/>
            <person name="Ohtoshi R."/>
            <person name="Moran D.A.P."/>
            <person name="Shinohara A."/>
            <person name="Yoshida Y."/>
            <person name="Fujiwara M."/>
            <person name="Mori M."/>
            <person name="Tomita M."/>
            <person name="Arakawa K."/>
        </authorList>
    </citation>
    <scope>NUCLEOTIDE SEQUENCE [LARGE SCALE GENOMIC DNA]</scope>
</reference>
<gene>
    <name evidence="1" type="ORF">AVEN_16_1</name>
</gene>
<organism evidence="1 2">
    <name type="scientific">Araneus ventricosus</name>
    <name type="common">Orbweaver spider</name>
    <name type="synonym">Epeira ventricosa</name>
    <dbReference type="NCBI Taxonomy" id="182803"/>
    <lineage>
        <taxon>Eukaryota</taxon>
        <taxon>Metazoa</taxon>
        <taxon>Ecdysozoa</taxon>
        <taxon>Arthropoda</taxon>
        <taxon>Chelicerata</taxon>
        <taxon>Arachnida</taxon>
        <taxon>Araneae</taxon>
        <taxon>Araneomorphae</taxon>
        <taxon>Entelegynae</taxon>
        <taxon>Araneoidea</taxon>
        <taxon>Araneidae</taxon>
        <taxon>Araneus</taxon>
    </lineage>
</organism>
<dbReference type="OrthoDB" id="10533424at2759"/>
<keyword evidence="2" id="KW-1185">Reference proteome</keyword>
<dbReference type="Proteomes" id="UP000499080">
    <property type="component" value="Unassembled WGS sequence"/>
</dbReference>
<proteinExistence type="predicted"/>
<dbReference type="AlphaFoldDB" id="A0A4Y2AK11"/>
<dbReference type="EMBL" id="BGPR01080633">
    <property type="protein sequence ID" value="GBL79525.1"/>
    <property type="molecule type" value="Genomic_DNA"/>
</dbReference>
<accession>A0A4Y2AK11</accession>
<sequence length="280" mass="32900">MRWTVEAMEIIYAEIRDRSVELCTSADIVQHGFIVQDSLTPLNLELCQSYAVFDCKTNRNYPSFSYSKEVISTEEKCRKVLAKSRSLLYTLHLDLPRGRERSLRSDSQHMKLSYDWKIPHVAKIHIANDFYADVLYSFIHYACKENDDNLKVLKWFIKFDALEKSVFDRLPCSIMNYFFECLHPGLVDCEFVMECLGKLKIINWLLSSDSSKPGLFTNLLYQIHQTRRDPKITFWHDQFIDFCISLSSFQLAGEVLKLKNGPCFCDDLFYFYVDEISYAR</sequence>
<protein>
    <submittedName>
        <fullName evidence="1">Uncharacterized protein</fullName>
    </submittedName>
</protein>